<gene>
    <name evidence="8" type="primary">GLBB</name>
    <name evidence="8" type="ORF">T4D_11642</name>
</gene>
<dbReference type="InterPro" id="IPR000971">
    <property type="entry name" value="Globin"/>
</dbReference>
<keyword evidence="2 6" id="KW-0349">Heme</keyword>
<dbReference type="PANTHER" id="PTHR47217:SF1">
    <property type="entry name" value="GLOBIN-LIKE PROTEIN"/>
    <property type="match status" value="1"/>
</dbReference>
<keyword evidence="5" id="KW-0408">Iron</keyword>
<evidence type="ECO:0000256" key="3">
    <source>
        <dbReference type="ARBA" id="ARBA00022621"/>
    </source>
</evidence>
<keyword evidence="9" id="KW-1185">Reference proteome</keyword>
<dbReference type="Gene3D" id="1.10.490.10">
    <property type="entry name" value="Globins"/>
    <property type="match status" value="1"/>
</dbReference>
<organism evidence="8 9">
    <name type="scientific">Trichinella pseudospiralis</name>
    <name type="common">Parasitic roundworm</name>
    <dbReference type="NCBI Taxonomy" id="6337"/>
    <lineage>
        <taxon>Eukaryota</taxon>
        <taxon>Metazoa</taxon>
        <taxon>Ecdysozoa</taxon>
        <taxon>Nematoda</taxon>
        <taxon>Enoplea</taxon>
        <taxon>Dorylaimia</taxon>
        <taxon>Trichinellida</taxon>
        <taxon>Trichinellidae</taxon>
        <taxon>Trichinella</taxon>
    </lineage>
</organism>
<reference evidence="8 9" key="1">
    <citation type="submission" date="2015-01" db="EMBL/GenBank/DDBJ databases">
        <title>Evolution of Trichinella species and genotypes.</title>
        <authorList>
            <person name="Korhonen P.K."/>
            <person name="Edoardo P."/>
            <person name="Giuseppe L.R."/>
            <person name="Gasser R.B."/>
        </authorList>
    </citation>
    <scope>NUCLEOTIDE SEQUENCE [LARGE SCALE GENOMIC DNA]</scope>
    <source>
        <strain evidence="8">ISS470</strain>
    </source>
</reference>
<name>A0A0V1FPB0_TRIPS</name>
<proteinExistence type="inferred from homology"/>
<dbReference type="Proteomes" id="UP000054995">
    <property type="component" value="Unassembled WGS sequence"/>
</dbReference>
<dbReference type="InterPro" id="IPR012292">
    <property type="entry name" value="Globin/Proto"/>
</dbReference>
<dbReference type="GO" id="GO:0046872">
    <property type="term" value="F:metal ion binding"/>
    <property type="evidence" value="ECO:0007669"/>
    <property type="project" value="UniProtKB-KW"/>
</dbReference>
<evidence type="ECO:0000259" key="7">
    <source>
        <dbReference type="PROSITE" id="PS01033"/>
    </source>
</evidence>
<accession>A0A0V1FPB0</accession>
<evidence type="ECO:0000256" key="1">
    <source>
        <dbReference type="ARBA" id="ARBA00022448"/>
    </source>
</evidence>
<dbReference type="EMBL" id="JYDT01000051">
    <property type="protein sequence ID" value="KRY87733.1"/>
    <property type="molecule type" value="Genomic_DNA"/>
</dbReference>
<evidence type="ECO:0000313" key="8">
    <source>
        <dbReference type="EMBL" id="KRY87733.1"/>
    </source>
</evidence>
<dbReference type="GO" id="GO:0019825">
    <property type="term" value="F:oxygen binding"/>
    <property type="evidence" value="ECO:0007669"/>
    <property type="project" value="InterPro"/>
</dbReference>
<keyword evidence="4" id="KW-0479">Metal-binding</keyword>
<dbReference type="InterPro" id="IPR009050">
    <property type="entry name" value="Globin-like_sf"/>
</dbReference>
<sequence length="195" mass="22239">MAVINQIKITAADFSAYISRSFGQSSQNFSLSSEVEVMKSIFVFITVALALAYASDTSSCDVIKEQWAKIEINNENGGELYKWFFTEKPEFAAYFKLENVNPAEIAKTERFQTLGKAFLERVKKLVNVCDDEKKLKNEVTILKTEHDPRNVGLDQLKQVRPILVNFLQSKTGLTDEQKSAWDEMLKKFETAYKSL</sequence>
<dbReference type="OrthoDB" id="5820458at2759"/>
<comment type="caution">
    <text evidence="8">The sequence shown here is derived from an EMBL/GenBank/DDBJ whole genome shotgun (WGS) entry which is preliminary data.</text>
</comment>
<comment type="similarity">
    <text evidence="6">Belongs to the globin family.</text>
</comment>
<evidence type="ECO:0000256" key="5">
    <source>
        <dbReference type="ARBA" id="ARBA00023004"/>
    </source>
</evidence>
<evidence type="ECO:0000256" key="4">
    <source>
        <dbReference type="ARBA" id="ARBA00022723"/>
    </source>
</evidence>
<dbReference type="PROSITE" id="PS01033">
    <property type="entry name" value="GLOBIN"/>
    <property type="match status" value="1"/>
</dbReference>
<dbReference type="CDD" id="cd01040">
    <property type="entry name" value="Mb-like"/>
    <property type="match status" value="1"/>
</dbReference>
<dbReference type="GO" id="GO:0005344">
    <property type="term" value="F:oxygen carrier activity"/>
    <property type="evidence" value="ECO:0007669"/>
    <property type="project" value="UniProtKB-KW"/>
</dbReference>
<evidence type="ECO:0000256" key="6">
    <source>
        <dbReference type="RuleBase" id="RU000356"/>
    </source>
</evidence>
<dbReference type="PANTHER" id="PTHR47217">
    <property type="entry name" value="GLOBIN-LIKE PROTEIN"/>
    <property type="match status" value="1"/>
</dbReference>
<evidence type="ECO:0000313" key="9">
    <source>
        <dbReference type="Proteomes" id="UP000054995"/>
    </source>
</evidence>
<keyword evidence="3 6" id="KW-0561">Oxygen transport</keyword>
<dbReference type="SUPFAM" id="SSF46458">
    <property type="entry name" value="Globin-like"/>
    <property type="match status" value="1"/>
</dbReference>
<dbReference type="Pfam" id="PF00042">
    <property type="entry name" value="Globin"/>
    <property type="match status" value="1"/>
</dbReference>
<feature type="domain" description="Globin" evidence="7">
    <location>
        <begin position="53"/>
        <end position="195"/>
    </location>
</feature>
<evidence type="ECO:0000256" key="2">
    <source>
        <dbReference type="ARBA" id="ARBA00022617"/>
    </source>
</evidence>
<dbReference type="AlphaFoldDB" id="A0A0V1FPB0"/>
<keyword evidence="1 6" id="KW-0813">Transport</keyword>
<dbReference type="InterPro" id="IPR044399">
    <property type="entry name" value="Mb-like_M"/>
</dbReference>
<protein>
    <submittedName>
        <fullName evidence="8">Myoglobin</fullName>
    </submittedName>
</protein>
<dbReference type="GO" id="GO:0020037">
    <property type="term" value="F:heme binding"/>
    <property type="evidence" value="ECO:0007669"/>
    <property type="project" value="InterPro"/>
</dbReference>